<evidence type="ECO:0000259" key="3">
    <source>
        <dbReference type="PROSITE" id="PS51194"/>
    </source>
</evidence>
<dbReference type="Gene3D" id="3.90.1150.50">
    <property type="entry name" value="Transcription-repair-coupling factor, D7 domain"/>
    <property type="match status" value="1"/>
</dbReference>
<dbReference type="PANTHER" id="PTHR47964:SF1">
    <property type="entry name" value="ATP-DEPENDENT DNA HELICASE HOMOLOG RECG, CHLOROPLASTIC"/>
    <property type="match status" value="1"/>
</dbReference>
<reference evidence="4" key="1">
    <citation type="journal article" date="2014" name="Front. Microbiol.">
        <title>High frequency of phylogenetically diverse reductive dehalogenase-homologous genes in deep subseafloor sedimentary metagenomes.</title>
        <authorList>
            <person name="Kawai M."/>
            <person name="Futagami T."/>
            <person name="Toyoda A."/>
            <person name="Takaki Y."/>
            <person name="Nishi S."/>
            <person name="Hori S."/>
            <person name="Arai W."/>
            <person name="Tsubouchi T."/>
            <person name="Morono Y."/>
            <person name="Uchiyama I."/>
            <person name="Ito T."/>
            <person name="Fujiyama A."/>
            <person name="Inagaki F."/>
            <person name="Takami H."/>
        </authorList>
    </citation>
    <scope>NUCLEOTIDE SEQUENCE</scope>
    <source>
        <strain evidence="4">Expedition CK06-06</strain>
    </source>
</reference>
<feature type="non-terminal residue" evidence="4">
    <location>
        <position position="1"/>
    </location>
</feature>
<evidence type="ECO:0000313" key="4">
    <source>
        <dbReference type="EMBL" id="GAH04703.1"/>
    </source>
</evidence>
<dbReference type="Pfam" id="PF03461">
    <property type="entry name" value="TRCF"/>
    <property type="match status" value="1"/>
</dbReference>
<dbReference type="InterPro" id="IPR005118">
    <property type="entry name" value="TRCF_C"/>
</dbReference>
<dbReference type="InterPro" id="IPR027417">
    <property type="entry name" value="P-loop_NTPase"/>
</dbReference>
<dbReference type="PANTHER" id="PTHR47964">
    <property type="entry name" value="ATP-DEPENDENT DNA HELICASE HOMOLOG RECG, CHLOROPLASTIC"/>
    <property type="match status" value="1"/>
</dbReference>
<keyword evidence="2" id="KW-0347">Helicase</keyword>
<dbReference type="SMART" id="SM00490">
    <property type="entry name" value="HELICc"/>
    <property type="match status" value="1"/>
</dbReference>
<dbReference type="InterPro" id="IPR001650">
    <property type="entry name" value="Helicase_C-like"/>
</dbReference>
<dbReference type="SUPFAM" id="SSF52540">
    <property type="entry name" value="P-loop containing nucleoside triphosphate hydrolases"/>
    <property type="match status" value="1"/>
</dbReference>
<dbReference type="GO" id="GO:0003678">
    <property type="term" value="F:DNA helicase activity"/>
    <property type="evidence" value="ECO:0007669"/>
    <property type="project" value="TreeGrafter"/>
</dbReference>
<name>X1E7R9_9ZZZZ</name>
<feature type="domain" description="Helicase C-terminal" evidence="3">
    <location>
        <begin position="49"/>
        <end position="199"/>
    </location>
</feature>
<dbReference type="EMBL" id="BART01021899">
    <property type="protein sequence ID" value="GAH04703.1"/>
    <property type="molecule type" value="Genomic_DNA"/>
</dbReference>
<dbReference type="Gene3D" id="3.40.50.300">
    <property type="entry name" value="P-loop containing nucleotide triphosphate hydrolases"/>
    <property type="match status" value="2"/>
</dbReference>
<keyword evidence="2" id="KW-0547">Nucleotide-binding</keyword>
<dbReference type="PROSITE" id="PS51194">
    <property type="entry name" value="HELICASE_CTER"/>
    <property type="match status" value="1"/>
</dbReference>
<comment type="caution">
    <text evidence="4">The sequence shown here is derived from an EMBL/GenBank/DDBJ whole genome shotgun (WGS) entry which is preliminary data.</text>
</comment>
<dbReference type="InterPro" id="IPR037235">
    <property type="entry name" value="TRCF-like_C_D7"/>
</dbReference>
<dbReference type="GO" id="GO:0016787">
    <property type="term" value="F:hydrolase activity"/>
    <property type="evidence" value="ECO:0007669"/>
    <property type="project" value="UniProtKB-KW"/>
</dbReference>
<proteinExistence type="predicted"/>
<keyword evidence="1" id="KW-0378">Hydrolase</keyword>
<gene>
    <name evidence="4" type="ORF">S01H4_40252</name>
</gene>
<accession>X1E7R9</accession>
<organism evidence="4">
    <name type="scientific">marine sediment metagenome</name>
    <dbReference type="NCBI Taxonomy" id="412755"/>
    <lineage>
        <taxon>unclassified sequences</taxon>
        <taxon>metagenomes</taxon>
        <taxon>ecological metagenomes</taxon>
    </lineage>
</organism>
<dbReference type="Pfam" id="PF00271">
    <property type="entry name" value="Helicase_C"/>
    <property type="match status" value="1"/>
</dbReference>
<dbReference type="InterPro" id="IPR047112">
    <property type="entry name" value="RecG/Mfd"/>
</dbReference>
<dbReference type="SUPFAM" id="SSF143517">
    <property type="entry name" value="TRCF domain-like"/>
    <property type="match status" value="1"/>
</dbReference>
<protein>
    <recommendedName>
        <fullName evidence="3">Helicase C-terminal domain-containing protein</fullName>
    </recommendedName>
</protein>
<evidence type="ECO:0000256" key="1">
    <source>
        <dbReference type="ARBA" id="ARBA00022801"/>
    </source>
</evidence>
<dbReference type="GO" id="GO:0006281">
    <property type="term" value="P:DNA repair"/>
    <property type="evidence" value="ECO:0007669"/>
    <property type="project" value="InterPro"/>
</dbReference>
<keyword evidence="2" id="KW-0067">ATP-binding</keyword>
<dbReference type="AlphaFoldDB" id="X1E7R9"/>
<sequence length="289" mass="32591">TMTATPIPRTLNLSLSGLRDISLIETPPKDRLAIHTVVTTFNRKLISSTIQKELSRSGQVYFIHNRVKSIETIAHMLEKWVPEAKIVITHGQMSPRVLEKRMIDFVNGKYNVLVSTTIIENGIDIPLVNALIVNRADKFGLSQLYQLRGRVGRSSRQAVAYFLIPSLTELTPKACDRLKALREFSDLGSGFRLAAKDLEIRGAGNFLGSQQHGYMEAVGFDYYLHLLDGAIKKLKGEESEEVKSELNLKVSIQIPDDYIPQINLRLDLYKRVSSIEGLDELERIKEEAQ</sequence>
<evidence type="ECO:0000256" key="2">
    <source>
        <dbReference type="ARBA" id="ARBA00022806"/>
    </source>
</evidence>
<feature type="non-terminal residue" evidence="4">
    <location>
        <position position="289"/>
    </location>
</feature>